<dbReference type="EMBL" id="FRBR01000019">
    <property type="protein sequence ID" value="SHM50950.1"/>
    <property type="molecule type" value="Genomic_DNA"/>
</dbReference>
<dbReference type="Pfam" id="PF01315">
    <property type="entry name" value="Ald_Xan_dh_C"/>
    <property type="match status" value="1"/>
</dbReference>
<proteinExistence type="predicted"/>
<dbReference type="SMART" id="SM01008">
    <property type="entry name" value="Ald_Xan_dh_C"/>
    <property type="match status" value="1"/>
</dbReference>
<evidence type="ECO:0000313" key="5">
    <source>
        <dbReference type="Proteomes" id="UP000183974"/>
    </source>
</evidence>
<reference evidence="4 5" key="1">
    <citation type="submission" date="2016-11" db="EMBL/GenBank/DDBJ databases">
        <authorList>
            <person name="Jaros S."/>
            <person name="Januszkiewicz K."/>
            <person name="Wedrychowicz H."/>
        </authorList>
    </citation>
    <scope>NUCLEOTIDE SEQUENCE [LARGE SCALE GENOMIC DNA]</scope>
    <source>
        <strain evidence="4 5">DSM 29589</strain>
    </source>
</reference>
<sequence length="794" mass="84711">MTDAPPADQSQTVRPKYIGKKVERFEDPRLLTGRGLYSADIKADRMVHVAFVRSDQAHARIVSVDTDDAAAAPGVIGVFTAADFPELPELSAPSAMKDYHATVCPVIARDVVRYVGEAVAVIVAQDRYLAEDAAALVMVDLDPLGATADPVAALEPDAVALHDNVPGNKVLERVFETGDAPGEIAKAQHKVSARFRMRRKAPLAMETRSYVAQYDSGRDQLVLHTSSNTPGVVRDELARLLNIPGNRFQVVSPDVGGSFGGKGSVYPEEAIVAMLARDLERPVKYVSDRLEDLTSTSQAFDEIVEATLAFDKDGTFIALDAEVIGDIGAYSIVPWTAALEPVQVVSFLPGPYRTPHYRGRVRGVCTPKPPTGPYRGVGRPAAVFAMERLVDMAAATLGLEADEIRRRNLVGPEEFPFRIGSGIRWDRSGFLECLEDAASSVDVADFRKRQAEARKRGKWLGLGFGTYAELTGIGSRIAVAPGMPINTGNETASVRVDATGAVTATFATASHGQSLETTLAQIVAEELGVRPSDVTVKQGDTALTPHGTGTYASRSAVIGGGAAIVSTRSLLKRVKEAAGALFDVDPDTVETGDGEIFVPETNHRITFPELAQAVYSDMKALPMEARKPLEAQENFDPYLGTTTAATHVAEVEIDSETLAIRVTRFIVAEDCGRMINPLVVDGQVHGGVVQGIGAALLEELHYDDTGQLLSATLADYLIATAAEVPALDVHHLETELPENPGGFRGMGEGGTIGAPAAIANAISDAVAHLGIEVQELPMTPNKLFRLIAEKQGKD</sequence>
<keyword evidence="5" id="KW-1185">Reference proteome</keyword>
<accession>A0A1M7JCX6</accession>
<dbReference type="AlphaFoldDB" id="A0A1M7JCX6"/>
<dbReference type="InterPro" id="IPR008274">
    <property type="entry name" value="AldOxase/xan_DH_MoCoBD1"/>
</dbReference>
<dbReference type="Proteomes" id="UP000183974">
    <property type="component" value="Unassembled WGS sequence"/>
</dbReference>
<dbReference type="SUPFAM" id="SSF56003">
    <property type="entry name" value="Molybdenum cofactor-binding domain"/>
    <property type="match status" value="1"/>
</dbReference>
<dbReference type="InterPro" id="IPR046867">
    <property type="entry name" value="AldOxase/xan_DH_MoCoBD2"/>
</dbReference>
<dbReference type="InterPro" id="IPR000674">
    <property type="entry name" value="Ald_Oxase/Xan_DH_a/b"/>
</dbReference>
<feature type="domain" description="Aldehyde oxidase/xanthine dehydrogenase a/b hammerhead" evidence="3">
    <location>
        <begin position="32"/>
        <end position="145"/>
    </location>
</feature>
<keyword evidence="2" id="KW-0560">Oxidoreductase</keyword>
<dbReference type="STRING" id="337701.SAMN05444398_11944"/>
<dbReference type="GO" id="GO:0005506">
    <property type="term" value="F:iron ion binding"/>
    <property type="evidence" value="ECO:0007669"/>
    <property type="project" value="InterPro"/>
</dbReference>
<dbReference type="Pfam" id="PF02738">
    <property type="entry name" value="MoCoBD_1"/>
    <property type="match status" value="1"/>
</dbReference>
<protein>
    <submittedName>
        <fullName evidence="4">Carbon-monoxide dehydrogenase large subunit</fullName>
    </submittedName>
</protein>
<name>A0A1M7JCX6_9RHOB</name>
<dbReference type="PANTHER" id="PTHR11908">
    <property type="entry name" value="XANTHINE DEHYDROGENASE"/>
    <property type="match status" value="1"/>
</dbReference>
<organism evidence="4 5">
    <name type="scientific">Roseovarius pacificus</name>
    <dbReference type="NCBI Taxonomy" id="337701"/>
    <lineage>
        <taxon>Bacteria</taxon>
        <taxon>Pseudomonadati</taxon>
        <taxon>Pseudomonadota</taxon>
        <taxon>Alphaproteobacteria</taxon>
        <taxon>Rhodobacterales</taxon>
        <taxon>Roseobacteraceae</taxon>
        <taxon>Roseovarius</taxon>
    </lineage>
</organism>
<gene>
    <name evidence="4" type="ORF">SAMN05444398_11944</name>
</gene>
<evidence type="ECO:0000256" key="2">
    <source>
        <dbReference type="ARBA" id="ARBA00023002"/>
    </source>
</evidence>
<keyword evidence="1" id="KW-0500">Molybdenum</keyword>
<dbReference type="OrthoDB" id="9758509at2"/>
<dbReference type="Gene3D" id="3.30.365.10">
    <property type="entry name" value="Aldehyde oxidase/xanthine dehydrogenase, molybdopterin binding domain"/>
    <property type="match status" value="4"/>
</dbReference>
<dbReference type="Pfam" id="PF20256">
    <property type="entry name" value="MoCoBD_2"/>
    <property type="match status" value="1"/>
</dbReference>
<dbReference type="InterPro" id="IPR037165">
    <property type="entry name" value="AldOxase/xan_DH_Mopterin-bd_sf"/>
</dbReference>
<dbReference type="SUPFAM" id="SSF54665">
    <property type="entry name" value="CO dehydrogenase molybdoprotein N-domain-like"/>
    <property type="match status" value="1"/>
</dbReference>
<evidence type="ECO:0000256" key="1">
    <source>
        <dbReference type="ARBA" id="ARBA00022505"/>
    </source>
</evidence>
<dbReference type="GO" id="GO:0016491">
    <property type="term" value="F:oxidoreductase activity"/>
    <property type="evidence" value="ECO:0007669"/>
    <property type="project" value="UniProtKB-KW"/>
</dbReference>
<evidence type="ECO:0000259" key="3">
    <source>
        <dbReference type="SMART" id="SM01008"/>
    </source>
</evidence>
<dbReference type="InterPro" id="IPR036856">
    <property type="entry name" value="Ald_Oxase/Xan_DH_a/b_sf"/>
</dbReference>
<dbReference type="InterPro" id="IPR016208">
    <property type="entry name" value="Ald_Oxase/xanthine_DH-like"/>
</dbReference>
<dbReference type="Gene3D" id="3.90.1170.50">
    <property type="entry name" value="Aldehyde oxidase/xanthine dehydrogenase, a/b hammerhead"/>
    <property type="match status" value="1"/>
</dbReference>
<dbReference type="RefSeq" id="WP_073037440.1">
    <property type="nucleotide sequence ID" value="NZ_BMLR01000019.1"/>
</dbReference>
<evidence type="ECO:0000313" key="4">
    <source>
        <dbReference type="EMBL" id="SHM50950.1"/>
    </source>
</evidence>
<dbReference type="PANTHER" id="PTHR11908:SF132">
    <property type="entry name" value="ALDEHYDE OXIDASE 1-RELATED"/>
    <property type="match status" value="1"/>
</dbReference>